<dbReference type="SUPFAM" id="SSF56672">
    <property type="entry name" value="DNA/RNA polymerases"/>
    <property type="match status" value="1"/>
</dbReference>
<dbReference type="PANTHER" id="PTHR37984:SF5">
    <property type="entry name" value="PROTEIN NYNRIN-LIKE"/>
    <property type="match status" value="1"/>
</dbReference>
<protein>
    <recommendedName>
        <fullName evidence="2">Reverse transcriptase/retrotransposon-derived protein RNase H-like domain-containing protein</fullName>
    </recommendedName>
</protein>
<keyword evidence="4" id="KW-1185">Reference proteome</keyword>
<proteinExistence type="predicted"/>
<reference evidence="3 4" key="1">
    <citation type="submission" date="2018-04" db="EMBL/GenBank/DDBJ databases">
        <authorList>
            <person name="Vogel A."/>
        </authorList>
    </citation>
    <scope>NUCLEOTIDE SEQUENCE [LARGE SCALE GENOMIC DNA]</scope>
</reference>
<dbReference type="GO" id="GO:0003824">
    <property type="term" value="F:catalytic activity"/>
    <property type="evidence" value="ECO:0007669"/>
    <property type="project" value="UniProtKB-KW"/>
</dbReference>
<dbReference type="InterPro" id="IPR041577">
    <property type="entry name" value="RT_RNaseH_2"/>
</dbReference>
<dbReference type="OrthoDB" id="1306278at2759"/>
<evidence type="ECO:0000259" key="2">
    <source>
        <dbReference type="Pfam" id="PF17919"/>
    </source>
</evidence>
<dbReference type="AlphaFoldDB" id="A0A484N6L8"/>
<sequence length="190" mass="22106">MHVRPKAGDRWLKNRAVGVANESVVPLTDLLMKDVFQWNDKATEAFSKLKMTLTTVPLLCLPDFSVLFVVDNDAFVTGIEAILLQHEQPVAYFSKKLRLHRLAASTYHKELYAIVEAIHKWRQYLLGREFLIRTDQRSLRKLSQQEKKDKKKPSTIEVLKYCFTSQDGEPTTFVFEIETRYNTIKSQQTQ</sequence>
<evidence type="ECO:0000313" key="3">
    <source>
        <dbReference type="EMBL" id="VFQ96752.1"/>
    </source>
</evidence>
<name>A0A484N6L8_9ASTE</name>
<dbReference type="InterPro" id="IPR043502">
    <property type="entry name" value="DNA/RNA_pol_sf"/>
</dbReference>
<dbReference type="InterPro" id="IPR050951">
    <property type="entry name" value="Retrovirus_Pol_polyprotein"/>
</dbReference>
<evidence type="ECO:0000313" key="4">
    <source>
        <dbReference type="Proteomes" id="UP000595140"/>
    </source>
</evidence>
<dbReference type="InterPro" id="IPR043128">
    <property type="entry name" value="Rev_trsase/Diguanyl_cyclase"/>
</dbReference>
<dbReference type="Gene3D" id="3.30.70.270">
    <property type="match status" value="1"/>
</dbReference>
<dbReference type="Gene3D" id="3.10.20.370">
    <property type="match status" value="1"/>
</dbReference>
<dbReference type="Proteomes" id="UP000595140">
    <property type="component" value="Unassembled WGS sequence"/>
</dbReference>
<feature type="domain" description="Reverse transcriptase/retrotransposon-derived protein RNase H-like" evidence="2">
    <location>
        <begin position="38"/>
        <end position="132"/>
    </location>
</feature>
<dbReference type="Pfam" id="PF17919">
    <property type="entry name" value="RT_RNaseH_2"/>
    <property type="match status" value="1"/>
</dbReference>
<dbReference type="PANTHER" id="PTHR37984">
    <property type="entry name" value="PROTEIN CBG26694"/>
    <property type="match status" value="1"/>
</dbReference>
<keyword evidence="1" id="KW-0511">Multifunctional enzyme</keyword>
<organism evidence="3 4">
    <name type="scientific">Cuscuta campestris</name>
    <dbReference type="NCBI Taxonomy" id="132261"/>
    <lineage>
        <taxon>Eukaryota</taxon>
        <taxon>Viridiplantae</taxon>
        <taxon>Streptophyta</taxon>
        <taxon>Embryophyta</taxon>
        <taxon>Tracheophyta</taxon>
        <taxon>Spermatophyta</taxon>
        <taxon>Magnoliopsida</taxon>
        <taxon>eudicotyledons</taxon>
        <taxon>Gunneridae</taxon>
        <taxon>Pentapetalae</taxon>
        <taxon>asterids</taxon>
        <taxon>lamiids</taxon>
        <taxon>Solanales</taxon>
        <taxon>Convolvulaceae</taxon>
        <taxon>Cuscuteae</taxon>
        <taxon>Cuscuta</taxon>
        <taxon>Cuscuta subgen. Grammica</taxon>
        <taxon>Cuscuta sect. Cleistogrammica</taxon>
    </lineage>
</organism>
<evidence type="ECO:0000256" key="1">
    <source>
        <dbReference type="ARBA" id="ARBA00023268"/>
    </source>
</evidence>
<accession>A0A484N6L8</accession>
<gene>
    <name evidence="3" type="ORF">CCAM_LOCUS38528</name>
</gene>
<dbReference type="EMBL" id="OOIL02006270">
    <property type="protein sequence ID" value="VFQ96752.1"/>
    <property type="molecule type" value="Genomic_DNA"/>
</dbReference>